<keyword evidence="2" id="KW-0201">Cytochrome c-type biogenesis</keyword>
<dbReference type="InterPro" id="IPR000866">
    <property type="entry name" value="AhpC/TSA"/>
</dbReference>
<dbReference type="PANTHER" id="PTHR42852:SF6">
    <property type="entry name" value="THIOL:DISULFIDE INTERCHANGE PROTEIN DSBE"/>
    <property type="match status" value="1"/>
</dbReference>
<reference evidence="7" key="1">
    <citation type="submission" date="2010-05" db="EMBL/GenBank/DDBJ databases">
        <title>The draft genome of Desulfonatronospira thiodismutans ASO3-1.</title>
        <authorList>
            <consortium name="US DOE Joint Genome Institute (JGI-PGF)"/>
            <person name="Lucas S."/>
            <person name="Copeland A."/>
            <person name="Lapidus A."/>
            <person name="Cheng J.-F."/>
            <person name="Bruce D."/>
            <person name="Goodwin L."/>
            <person name="Pitluck S."/>
            <person name="Chertkov O."/>
            <person name="Brettin T."/>
            <person name="Detter J.C."/>
            <person name="Han C."/>
            <person name="Land M.L."/>
            <person name="Hauser L."/>
            <person name="Kyrpides N."/>
            <person name="Mikhailova N."/>
            <person name="Muyzer G."/>
            <person name="Woyke T."/>
        </authorList>
    </citation>
    <scope>NUCLEOTIDE SEQUENCE [LARGE SCALE GENOMIC DNA]</scope>
    <source>
        <strain evidence="7">ASO3-1</strain>
    </source>
</reference>
<dbReference type="InterPro" id="IPR050553">
    <property type="entry name" value="Thioredoxin_ResA/DsbE_sf"/>
</dbReference>
<evidence type="ECO:0000256" key="4">
    <source>
        <dbReference type="ARBA" id="ARBA00023284"/>
    </source>
</evidence>
<dbReference type="RefSeq" id="WP_008870446.1">
    <property type="nucleotide sequence ID" value="NZ_ACJN02000002.1"/>
</dbReference>
<keyword evidence="5" id="KW-0732">Signal</keyword>
<dbReference type="GO" id="GO:0016209">
    <property type="term" value="F:antioxidant activity"/>
    <property type="evidence" value="ECO:0007669"/>
    <property type="project" value="InterPro"/>
</dbReference>
<sequence length="171" mass="19368">MHKKYCRGTFQNLHAAALSACICLALLLALPLAATADDSSVPEEVDPEEIEKLVEDEKGKVLILNFWATWCAPCRAEIRDLVRIRQDYSPDRVSIIGISLDFNPRAVPDFMERKNMNYPVYISSQDVMDAYDITGIPYTLIYDAEGNLAEVHESLVDYEILQEELDRLLAD</sequence>
<dbReference type="InterPro" id="IPR036249">
    <property type="entry name" value="Thioredoxin-like_sf"/>
</dbReference>
<dbReference type="InterPro" id="IPR017937">
    <property type="entry name" value="Thioredoxin_CS"/>
</dbReference>
<dbReference type="eggNOG" id="COG0526">
    <property type="taxonomic scope" value="Bacteria"/>
</dbReference>
<dbReference type="Proteomes" id="UP000005496">
    <property type="component" value="Unassembled WGS sequence"/>
</dbReference>
<comment type="caution">
    <text evidence="7">The sequence shown here is derived from an EMBL/GenBank/DDBJ whole genome shotgun (WGS) entry which is preliminary data.</text>
</comment>
<dbReference type="PROSITE" id="PS00194">
    <property type="entry name" value="THIOREDOXIN_1"/>
    <property type="match status" value="1"/>
</dbReference>
<gene>
    <name evidence="7" type="ORF">Dthio_PD2526</name>
</gene>
<protein>
    <submittedName>
        <fullName evidence="7">Alkyl hydroperoxide reductase/ Thiol specific antioxidant/ Mal allergen</fullName>
    </submittedName>
</protein>
<dbReference type="Pfam" id="PF00578">
    <property type="entry name" value="AhpC-TSA"/>
    <property type="match status" value="1"/>
</dbReference>
<name>D6SQV6_9BACT</name>
<dbReference type="PROSITE" id="PS51352">
    <property type="entry name" value="THIOREDOXIN_2"/>
    <property type="match status" value="1"/>
</dbReference>
<dbReference type="GO" id="GO:0030313">
    <property type="term" value="C:cell envelope"/>
    <property type="evidence" value="ECO:0007669"/>
    <property type="project" value="UniProtKB-SubCell"/>
</dbReference>
<keyword evidence="3" id="KW-1015">Disulfide bond</keyword>
<accession>D6SQV6</accession>
<dbReference type="CDD" id="cd02966">
    <property type="entry name" value="TlpA_like_family"/>
    <property type="match status" value="1"/>
</dbReference>
<dbReference type="GO" id="GO:0016491">
    <property type="term" value="F:oxidoreductase activity"/>
    <property type="evidence" value="ECO:0007669"/>
    <property type="project" value="InterPro"/>
</dbReference>
<comment type="subcellular location">
    <subcellularLocation>
        <location evidence="1">Cell envelope</location>
    </subcellularLocation>
</comment>
<dbReference type="SUPFAM" id="SSF52833">
    <property type="entry name" value="Thioredoxin-like"/>
    <property type="match status" value="1"/>
</dbReference>
<evidence type="ECO:0000313" key="8">
    <source>
        <dbReference type="Proteomes" id="UP000005496"/>
    </source>
</evidence>
<evidence type="ECO:0000256" key="1">
    <source>
        <dbReference type="ARBA" id="ARBA00004196"/>
    </source>
</evidence>
<dbReference type="PANTHER" id="PTHR42852">
    <property type="entry name" value="THIOL:DISULFIDE INTERCHANGE PROTEIN DSBE"/>
    <property type="match status" value="1"/>
</dbReference>
<keyword evidence="8" id="KW-1185">Reference proteome</keyword>
<evidence type="ECO:0000313" key="7">
    <source>
        <dbReference type="EMBL" id="EFI35132.1"/>
    </source>
</evidence>
<proteinExistence type="predicted"/>
<dbReference type="InterPro" id="IPR013766">
    <property type="entry name" value="Thioredoxin_domain"/>
</dbReference>
<evidence type="ECO:0000256" key="5">
    <source>
        <dbReference type="SAM" id="SignalP"/>
    </source>
</evidence>
<evidence type="ECO:0000259" key="6">
    <source>
        <dbReference type="PROSITE" id="PS51352"/>
    </source>
</evidence>
<dbReference type="EMBL" id="ACJN02000002">
    <property type="protein sequence ID" value="EFI35132.1"/>
    <property type="molecule type" value="Genomic_DNA"/>
</dbReference>
<dbReference type="Gene3D" id="3.40.30.10">
    <property type="entry name" value="Glutaredoxin"/>
    <property type="match status" value="1"/>
</dbReference>
<dbReference type="OrthoDB" id="9813820at2"/>
<evidence type="ECO:0000256" key="2">
    <source>
        <dbReference type="ARBA" id="ARBA00022748"/>
    </source>
</evidence>
<keyword evidence="4" id="KW-0676">Redox-active center</keyword>
<dbReference type="PROSITE" id="PS51257">
    <property type="entry name" value="PROKAR_LIPOPROTEIN"/>
    <property type="match status" value="1"/>
</dbReference>
<feature type="signal peptide" evidence="5">
    <location>
        <begin position="1"/>
        <end position="36"/>
    </location>
</feature>
<organism evidence="7 8">
    <name type="scientific">Desulfonatronospira thiodismutans ASO3-1</name>
    <dbReference type="NCBI Taxonomy" id="555779"/>
    <lineage>
        <taxon>Bacteria</taxon>
        <taxon>Pseudomonadati</taxon>
        <taxon>Thermodesulfobacteriota</taxon>
        <taxon>Desulfovibrionia</taxon>
        <taxon>Desulfovibrionales</taxon>
        <taxon>Desulfonatronovibrionaceae</taxon>
        <taxon>Desulfonatronospira</taxon>
    </lineage>
</organism>
<dbReference type="GO" id="GO:0017004">
    <property type="term" value="P:cytochrome complex assembly"/>
    <property type="evidence" value="ECO:0007669"/>
    <property type="project" value="UniProtKB-KW"/>
</dbReference>
<evidence type="ECO:0000256" key="3">
    <source>
        <dbReference type="ARBA" id="ARBA00023157"/>
    </source>
</evidence>
<feature type="domain" description="Thioredoxin" evidence="6">
    <location>
        <begin position="30"/>
        <end position="170"/>
    </location>
</feature>
<feature type="chain" id="PRO_5003088272" evidence="5">
    <location>
        <begin position="37"/>
        <end position="171"/>
    </location>
</feature>
<dbReference type="AlphaFoldDB" id="D6SQV6"/>